<evidence type="ECO:0000256" key="1">
    <source>
        <dbReference type="ARBA" id="ARBA00004167"/>
    </source>
</evidence>
<feature type="compositionally biased region" description="Low complexity" evidence="5">
    <location>
        <begin position="179"/>
        <end position="191"/>
    </location>
</feature>
<evidence type="ECO:0000313" key="7">
    <source>
        <dbReference type="EMBL" id="KAJ4318006.1"/>
    </source>
</evidence>
<dbReference type="EMBL" id="JAPEUR010000149">
    <property type="protein sequence ID" value="KAJ4318006.1"/>
    <property type="molecule type" value="Genomic_DNA"/>
</dbReference>
<accession>A0A9W8WAN6</accession>
<evidence type="ECO:0000313" key="8">
    <source>
        <dbReference type="Proteomes" id="UP001140502"/>
    </source>
</evidence>
<evidence type="ECO:0000256" key="2">
    <source>
        <dbReference type="ARBA" id="ARBA00022692"/>
    </source>
</evidence>
<reference evidence="7" key="1">
    <citation type="submission" date="2022-10" db="EMBL/GenBank/DDBJ databases">
        <title>Tapping the CABI collections for fungal endophytes: first genome assemblies for Collariella, Neodidymelliopsis, Ascochyta clinopodiicola, Didymella pomorum, Didymosphaeria variabile, Neocosmospora piperis and Neocucurbitaria cava.</title>
        <authorList>
            <person name="Hill R."/>
        </authorList>
    </citation>
    <scope>NUCLEOTIDE SEQUENCE</scope>
    <source>
        <strain evidence="7">IMI 366586</strain>
    </source>
</reference>
<name>A0A9W8WAN6_9HYPO</name>
<dbReference type="OrthoDB" id="4158815at2759"/>
<dbReference type="GO" id="GO:0071944">
    <property type="term" value="C:cell periphery"/>
    <property type="evidence" value="ECO:0007669"/>
    <property type="project" value="UniProtKB-ARBA"/>
</dbReference>
<keyword evidence="2 6" id="KW-0812">Transmembrane</keyword>
<organism evidence="7 8">
    <name type="scientific">Fusarium piperis</name>
    <dbReference type="NCBI Taxonomy" id="1435070"/>
    <lineage>
        <taxon>Eukaryota</taxon>
        <taxon>Fungi</taxon>
        <taxon>Dikarya</taxon>
        <taxon>Ascomycota</taxon>
        <taxon>Pezizomycotina</taxon>
        <taxon>Sordariomycetes</taxon>
        <taxon>Hypocreomycetidae</taxon>
        <taxon>Hypocreales</taxon>
        <taxon>Nectriaceae</taxon>
        <taxon>Fusarium</taxon>
        <taxon>Fusarium solani species complex</taxon>
    </lineage>
</organism>
<sequence length="287" mass="32009">MEKLEPATDIDPNVWYHMTEENVDDYDGDFKSMLQTWEDGDFRVFPVAKRKTYWQFQPIGKTPGRYALRCSETTTRKQFAVCYRPGESVENRRTRACLRNSDGSDGQQWDIALWGKNDTYRFINVHNGSKYHLDVIPSGPVYMSPNLDGYQRRQRWLMTSVRNVDDAAYSTVFSNAPESTSDSATTTGDTGNQTGRPDTDPSGSEDSSLSGGAIAGVVIGSVLGVLAIALAAFFLWRRRKRQTEGTPASTQAAPYPQSPDGYKPETSQTPVYELPNNQNPAELPASH</sequence>
<dbReference type="PANTHER" id="PTHR15549:SF30">
    <property type="entry name" value="MID2 DOMAIN-CONTAINING PROTEIN"/>
    <property type="match status" value="1"/>
</dbReference>
<evidence type="ECO:0000256" key="3">
    <source>
        <dbReference type="ARBA" id="ARBA00022989"/>
    </source>
</evidence>
<dbReference type="Proteomes" id="UP001140502">
    <property type="component" value="Unassembled WGS sequence"/>
</dbReference>
<evidence type="ECO:0000256" key="4">
    <source>
        <dbReference type="ARBA" id="ARBA00023136"/>
    </source>
</evidence>
<feature type="compositionally biased region" description="Polar residues" evidence="5">
    <location>
        <begin position="265"/>
        <end position="280"/>
    </location>
</feature>
<dbReference type="InterPro" id="IPR035992">
    <property type="entry name" value="Ricin_B-like_lectins"/>
</dbReference>
<keyword evidence="8" id="KW-1185">Reference proteome</keyword>
<feature type="compositionally biased region" description="Polar residues" evidence="5">
    <location>
        <begin position="192"/>
        <end position="208"/>
    </location>
</feature>
<proteinExistence type="predicted"/>
<keyword evidence="4 6" id="KW-0472">Membrane</keyword>
<comment type="subcellular location">
    <subcellularLocation>
        <location evidence="1">Membrane</location>
        <topology evidence="1">Single-pass membrane protein</topology>
    </subcellularLocation>
</comment>
<protein>
    <submittedName>
        <fullName evidence="7">Uncharacterized protein</fullName>
    </submittedName>
</protein>
<dbReference type="AlphaFoldDB" id="A0A9W8WAN6"/>
<feature type="region of interest" description="Disordered" evidence="5">
    <location>
        <begin position="174"/>
        <end position="209"/>
    </location>
</feature>
<comment type="caution">
    <text evidence="7">The sequence shown here is derived from an EMBL/GenBank/DDBJ whole genome shotgun (WGS) entry which is preliminary data.</text>
</comment>
<gene>
    <name evidence="7" type="ORF">N0V84_007060</name>
</gene>
<dbReference type="SUPFAM" id="SSF50370">
    <property type="entry name" value="Ricin B-like lectins"/>
    <property type="match status" value="1"/>
</dbReference>
<evidence type="ECO:0000256" key="6">
    <source>
        <dbReference type="SAM" id="Phobius"/>
    </source>
</evidence>
<dbReference type="GO" id="GO:0016020">
    <property type="term" value="C:membrane"/>
    <property type="evidence" value="ECO:0007669"/>
    <property type="project" value="UniProtKB-SubCell"/>
</dbReference>
<evidence type="ECO:0000256" key="5">
    <source>
        <dbReference type="SAM" id="MobiDB-lite"/>
    </source>
</evidence>
<feature type="transmembrane region" description="Helical" evidence="6">
    <location>
        <begin position="213"/>
        <end position="236"/>
    </location>
</feature>
<keyword evidence="3 6" id="KW-1133">Transmembrane helix</keyword>
<dbReference type="CDD" id="cd12087">
    <property type="entry name" value="TM_EGFR-like"/>
    <property type="match status" value="1"/>
</dbReference>
<dbReference type="InterPro" id="IPR051694">
    <property type="entry name" value="Immunoregulatory_rcpt-like"/>
</dbReference>
<feature type="region of interest" description="Disordered" evidence="5">
    <location>
        <begin position="243"/>
        <end position="287"/>
    </location>
</feature>
<dbReference type="PANTHER" id="PTHR15549">
    <property type="entry name" value="PAIRED IMMUNOGLOBULIN-LIKE TYPE 2 RECEPTOR"/>
    <property type="match status" value="1"/>
</dbReference>